<protein>
    <submittedName>
        <fullName evidence="3">DUF3558 domain-containing protein</fullName>
    </submittedName>
</protein>
<dbReference type="Proteomes" id="UP000526734">
    <property type="component" value="Unassembled WGS sequence"/>
</dbReference>
<sequence>MTTRTRLAAVGLATSALVLSACSGNPGTAQPSSPAVPSQSPSAAGSGAPKVPNPLPAGTLDRDPCSTLTAGQISTLLGTSSPDVQPAKDTGVAKACHWANLDRGSGISVQLVYAWKDGLGHVYAKKNEGFFKELAPVQGYPAVAYGPSDDSSTGRCGVAIGISDTMAFEADATISRANVGKPGSDPCEAARRIGDAVVTTLKAGA</sequence>
<feature type="chain" id="PRO_5038612050" evidence="2">
    <location>
        <begin position="30"/>
        <end position="205"/>
    </location>
</feature>
<dbReference type="AlphaFoldDB" id="A0A7W3VSV0"/>
<proteinExistence type="predicted"/>
<feature type="region of interest" description="Disordered" evidence="1">
    <location>
        <begin position="25"/>
        <end position="62"/>
    </location>
</feature>
<dbReference type="PROSITE" id="PS51257">
    <property type="entry name" value="PROKAR_LIPOPROTEIN"/>
    <property type="match status" value="1"/>
</dbReference>
<reference evidence="3 4" key="1">
    <citation type="submission" date="2020-08" db="EMBL/GenBank/DDBJ databases">
        <title>Amycolatopsis sp. nov. DR6-1 isolated from Dendrobium heterocarpum.</title>
        <authorList>
            <person name="Tedsree N."/>
            <person name="Kuncharoen N."/>
            <person name="Likhitwitayawuid K."/>
            <person name="Tanasupawat S."/>
        </authorList>
    </citation>
    <scope>NUCLEOTIDE SEQUENCE [LARGE SCALE GENOMIC DNA]</scope>
    <source>
        <strain evidence="3 4">DR6-1</strain>
    </source>
</reference>
<dbReference type="EMBL" id="JACGZW010000002">
    <property type="protein sequence ID" value="MBB1152480.1"/>
    <property type="molecule type" value="Genomic_DNA"/>
</dbReference>
<accession>A0A7W3VSV0</accession>
<dbReference type="RefSeq" id="WP_182889693.1">
    <property type="nucleotide sequence ID" value="NZ_JACGZW010000002.1"/>
</dbReference>
<keyword evidence="2" id="KW-0732">Signal</keyword>
<gene>
    <name evidence="3" type="ORF">H4281_05015</name>
</gene>
<keyword evidence="4" id="KW-1185">Reference proteome</keyword>
<evidence type="ECO:0000256" key="2">
    <source>
        <dbReference type="SAM" id="SignalP"/>
    </source>
</evidence>
<evidence type="ECO:0000313" key="3">
    <source>
        <dbReference type="EMBL" id="MBB1152480.1"/>
    </source>
</evidence>
<dbReference type="Pfam" id="PF12079">
    <property type="entry name" value="DUF3558"/>
    <property type="match status" value="1"/>
</dbReference>
<evidence type="ECO:0000313" key="4">
    <source>
        <dbReference type="Proteomes" id="UP000526734"/>
    </source>
</evidence>
<name>A0A7W3VSV0_9PSEU</name>
<feature type="signal peptide" evidence="2">
    <location>
        <begin position="1"/>
        <end position="29"/>
    </location>
</feature>
<organism evidence="3 4">
    <name type="scientific">Amycolatopsis dendrobii</name>
    <dbReference type="NCBI Taxonomy" id="2760662"/>
    <lineage>
        <taxon>Bacteria</taxon>
        <taxon>Bacillati</taxon>
        <taxon>Actinomycetota</taxon>
        <taxon>Actinomycetes</taxon>
        <taxon>Pseudonocardiales</taxon>
        <taxon>Pseudonocardiaceae</taxon>
        <taxon>Amycolatopsis</taxon>
    </lineage>
</organism>
<feature type="compositionally biased region" description="Low complexity" evidence="1">
    <location>
        <begin position="29"/>
        <end position="50"/>
    </location>
</feature>
<evidence type="ECO:0000256" key="1">
    <source>
        <dbReference type="SAM" id="MobiDB-lite"/>
    </source>
</evidence>
<dbReference type="InterPro" id="IPR024520">
    <property type="entry name" value="DUF3558"/>
</dbReference>
<comment type="caution">
    <text evidence="3">The sequence shown here is derived from an EMBL/GenBank/DDBJ whole genome shotgun (WGS) entry which is preliminary data.</text>
</comment>